<dbReference type="NCBIfam" id="NF003990">
    <property type="entry name" value="PRK05472.1-4"/>
    <property type="match status" value="1"/>
</dbReference>
<evidence type="ECO:0000259" key="8">
    <source>
        <dbReference type="SMART" id="SM00881"/>
    </source>
</evidence>
<gene>
    <name evidence="7" type="primary">rex</name>
    <name evidence="9" type="ORF">H8693_09035</name>
</gene>
<protein>
    <recommendedName>
        <fullName evidence="7">Redox-sensing transcriptional repressor Rex</fullName>
    </recommendedName>
</protein>
<feature type="binding site" evidence="7">
    <location>
        <begin position="90"/>
        <end position="95"/>
    </location>
    <ligand>
        <name>NAD(+)</name>
        <dbReference type="ChEBI" id="CHEBI:57540"/>
    </ligand>
</feature>
<dbReference type="AlphaFoldDB" id="A0A926DJV3"/>
<dbReference type="GO" id="GO:0003677">
    <property type="term" value="F:DNA binding"/>
    <property type="evidence" value="ECO:0007669"/>
    <property type="project" value="UniProtKB-UniRule"/>
</dbReference>
<dbReference type="PANTHER" id="PTHR35786">
    <property type="entry name" value="REDOX-SENSING TRANSCRIPTIONAL REPRESSOR REX"/>
    <property type="match status" value="1"/>
</dbReference>
<keyword evidence="2 7" id="KW-0678">Repressor</keyword>
<evidence type="ECO:0000256" key="7">
    <source>
        <dbReference type="HAMAP-Rule" id="MF_01131"/>
    </source>
</evidence>
<dbReference type="Gene3D" id="3.40.50.720">
    <property type="entry name" value="NAD(P)-binding Rossmann-like Domain"/>
    <property type="match status" value="1"/>
</dbReference>
<dbReference type="SMART" id="SM00881">
    <property type="entry name" value="CoA_binding"/>
    <property type="match status" value="1"/>
</dbReference>
<keyword evidence="4 7" id="KW-0520">NAD</keyword>
<name>A0A926DJV3_9FIRM</name>
<organism evidence="9 10">
    <name type="scientific">Guopingia tenuis</name>
    <dbReference type="NCBI Taxonomy" id="2763656"/>
    <lineage>
        <taxon>Bacteria</taxon>
        <taxon>Bacillati</taxon>
        <taxon>Bacillota</taxon>
        <taxon>Clostridia</taxon>
        <taxon>Christensenellales</taxon>
        <taxon>Christensenellaceae</taxon>
        <taxon>Guopingia</taxon>
    </lineage>
</organism>
<reference evidence="9" key="1">
    <citation type="submission" date="2020-08" db="EMBL/GenBank/DDBJ databases">
        <title>Genome public.</title>
        <authorList>
            <person name="Liu C."/>
            <person name="Sun Q."/>
        </authorList>
    </citation>
    <scope>NUCLEOTIDE SEQUENCE</scope>
    <source>
        <strain evidence="9">NSJ-63</strain>
    </source>
</reference>
<dbReference type="NCBIfam" id="NF003993">
    <property type="entry name" value="PRK05472.2-2"/>
    <property type="match status" value="1"/>
</dbReference>
<evidence type="ECO:0000256" key="1">
    <source>
        <dbReference type="ARBA" id="ARBA00022490"/>
    </source>
</evidence>
<keyword evidence="1 7" id="KW-0963">Cytoplasm</keyword>
<keyword evidence="10" id="KW-1185">Reference proteome</keyword>
<dbReference type="InterPro" id="IPR003781">
    <property type="entry name" value="CoA-bd"/>
</dbReference>
<evidence type="ECO:0000256" key="6">
    <source>
        <dbReference type="ARBA" id="ARBA00023163"/>
    </source>
</evidence>
<dbReference type="SUPFAM" id="SSF51735">
    <property type="entry name" value="NAD(P)-binding Rossmann-fold domains"/>
    <property type="match status" value="1"/>
</dbReference>
<dbReference type="EMBL" id="JACRSS010000004">
    <property type="protein sequence ID" value="MBC8539077.1"/>
    <property type="molecule type" value="Genomic_DNA"/>
</dbReference>
<dbReference type="InterPro" id="IPR036388">
    <property type="entry name" value="WH-like_DNA-bd_sf"/>
</dbReference>
<dbReference type="NCBIfam" id="NF003994">
    <property type="entry name" value="PRK05472.2-3"/>
    <property type="match status" value="1"/>
</dbReference>
<dbReference type="GO" id="GO:0003700">
    <property type="term" value="F:DNA-binding transcription factor activity"/>
    <property type="evidence" value="ECO:0007669"/>
    <property type="project" value="UniProtKB-UniRule"/>
</dbReference>
<dbReference type="PANTHER" id="PTHR35786:SF1">
    <property type="entry name" value="REDOX-SENSING TRANSCRIPTIONAL REPRESSOR REX 1"/>
    <property type="match status" value="1"/>
</dbReference>
<evidence type="ECO:0000313" key="10">
    <source>
        <dbReference type="Proteomes" id="UP000617951"/>
    </source>
</evidence>
<dbReference type="NCBIfam" id="NF003996">
    <property type="entry name" value="PRK05472.2-5"/>
    <property type="match status" value="1"/>
</dbReference>
<dbReference type="Pfam" id="PF02629">
    <property type="entry name" value="CoA_binding"/>
    <property type="match status" value="1"/>
</dbReference>
<comment type="subcellular location">
    <subcellularLocation>
        <location evidence="7">Cytoplasm</location>
    </subcellularLocation>
</comment>
<dbReference type="InterPro" id="IPR022876">
    <property type="entry name" value="Tscrpt_rep_Rex"/>
</dbReference>
<dbReference type="NCBIfam" id="NF003995">
    <property type="entry name" value="PRK05472.2-4"/>
    <property type="match status" value="1"/>
</dbReference>
<dbReference type="HAMAP" id="MF_01131">
    <property type="entry name" value="Rex"/>
    <property type="match status" value="1"/>
</dbReference>
<dbReference type="NCBIfam" id="NF003989">
    <property type="entry name" value="PRK05472.1-3"/>
    <property type="match status" value="1"/>
</dbReference>
<dbReference type="GO" id="GO:0051775">
    <property type="term" value="P:response to redox state"/>
    <property type="evidence" value="ECO:0007669"/>
    <property type="project" value="InterPro"/>
</dbReference>
<keyword evidence="5 7" id="KW-0238">DNA-binding</keyword>
<dbReference type="InterPro" id="IPR036390">
    <property type="entry name" value="WH_DNA-bd_sf"/>
</dbReference>
<comment type="subunit">
    <text evidence="7">Homodimer.</text>
</comment>
<sequence length="212" mass="23576">MNKERIPEAVIRRLPKYFRYLKEMEERGAVRVSSSKMSRDLGFNASQIRRDLNCFGGFGQQGYGYSVPKLRSEIARIMGLNREHTVAVIGAGNIGQALVSYDRFAREGFKVAAIFDVAPGRIGQEAGGQRIRPLSELEEFVKKTPVEIGVICTPQSAAQDTADLLVRLGFRGIWNFAPIDVQVPAGVSLENVHLNDSLYVLAYRLRAESSEI</sequence>
<dbReference type="Proteomes" id="UP000617951">
    <property type="component" value="Unassembled WGS sequence"/>
</dbReference>
<dbReference type="GO" id="GO:0005737">
    <property type="term" value="C:cytoplasm"/>
    <property type="evidence" value="ECO:0007669"/>
    <property type="project" value="UniProtKB-SubCell"/>
</dbReference>
<dbReference type="InterPro" id="IPR036291">
    <property type="entry name" value="NAD(P)-bd_dom_sf"/>
</dbReference>
<comment type="caution">
    <text evidence="9">The sequence shown here is derived from an EMBL/GenBank/DDBJ whole genome shotgun (WGS) entry which is preliminary data.</text>
</comment>
<dbReference type="InterPro" id="IPR009718">
    <property type="entry name" value="Rex_DNA-bd_C_dom"/>
</dbReference>
<evidence type="ECO:0000256" key="2">
    <source>
        <dbReference type="ARBA" id="ARBA00022491"/>
    </source>
</evidence>
<comment type="function">
    <text evidence="7">Modulates transcription in response to changes in cellular NADH/NAD(+) redox state.</text>
</comment>
<dbReference type="Gene3D" id="1.10.10.10">
    <property type="entry name" value="Winged helix-like DNA-binding domain superfamily/Winged helix DNA-binding domain"/>
    <property type="match status" value="1"/>
</dbReference>
<keyword evidence="6 7" id="KW-0804">Transcription</keyword>
<dbReference type="InterPro" id="IPR058236">
    <property type="entry name" value="Rex_actinobacterial-type"/>
</dbReference>
<evidence type="ECO:0000256" key="4">
    <source>
        <dbReference type="ARBA" id="ARBA00023027"/>
    </source>
</evidence>
<keyword evidence="3 7" id="KW-0805">Transcription regulation</keyword>
<dbReference type="SUPFAM" id="SSF46785">
    <property type="entry name" value="Winged helix' DNA-binding domain"/>
    <property type="match status" value="1"/>
</dbReference>
<dbReference type="Pfam" id="PF06971">
    <property type="entry name" value="Put_DNA-bind_N"/>
    <property type="match status" value="1"/>
</dbReference>
<accession>A0A926DJV3</accession>
<feature type="domain" description="CoA-binding" evidence="8">
    <location>
        <begin position="79"/>
        <end position="180"/>
    </location>
</feature>
<comment type="similarity">
    <text evidence="7">Belongs to the transcriptional regulatory Rex family.</text>
</comment>
<dbReference type="GO" id="GO:0045892">
    <property type="term" value="P:negative regulation of DNA-templated transcription"/>
    <property type="evidence" value="ECO:0007669"/>
    <property type="project" value="InterPro"/>
</dbReference>
<evidence type="ECO:0000313" key="9">
    <source>
        <dbReference type="EMBL" id="MBC8539077.1"/>
    </source>
</evidence>
<feature type="DNA-binding region" description="H-T-H motif" evidence="7">
    <location>
        <begin position="16"/>
        <end position="55"/>
    </location>
</feature>
<evidence type="ECO:0000256" key="3">
    <source>
        <dbReference type="ARBA" id="ARBA00023015"/>
    </source>
</evidence>
<dbReference type="RefSeq" id="WP_178618959.1">
    <property type="nucleotide sequence ID" value="NZ_JACRSS010000004.1"/>
</dbReference>
<proteinExistence type="inferred from homology"/>
<evidence type="ECO:0000256" key="5">
    <source>
        <dbReference type="ARBA" id="ARBA00023125"/>
    </source>
</evidence>